<reference evidence="3" key="2">
    <citation type="journal article" date="2021" name="PeerJ">
        <title>Extensive microbial diversity within the chicken gut microbiome revealed by metagenomics and culture.</title>
        <authorList>
            <person name="Gilroy R."/>
            <person name="Ravi A."/>
            <person name="Getino M."/>
            <person name="Pursley I."/>
            <person name="Horton D.L."/>
            <person name="Alikhan N.F."/>
            <person name="Baker D."/>
            <person name="Gharbi K."/>
            <person name="Hall N."/>
            <person name="Watson M."/>
            <person name="Adriaenssens E.M."/>
            <person name="Foster-Nyarko E."/>
            <person name="Jarju S."/>
            <person name="Secka A."/>
            <person name="Antonio M."/>
            <person name="Oren A."/>
            <person name="Chaudhuri R.R."/>
            <person name="La Ragione R."/>
            <person name="Hildebrand F."/>
            <person name="Pallen M.J."/>
        </authorList>
    </citation>
    <scope>NUCLEOTIDE SEQUENCE</scope>
    <source>
        <strain evidence="3">6019</strain>
    </source>
</reference>
<keyword evidence="5" id="KW-1185">Reference proteome</keyword>
<dbReference type="Pfam" id="PF08858">
    <property type="entry name" value="IDEAL"/>
    <property type="match status" value="1"/>
</dbReference>
<dbReference type="RefSeq" id="WP_091473317.1">
    <property type="nucleotide sequence ID" value="NZ_FOIT01000001.1"/>
</dbReference>
<evidence type="ECO:0000259" key="1">
    <source>
        <dbReference type="Pfam" id="PF08858"/>
    </source>
</evidence>
<evidence type="ECO:0000313" key="5">
    <source>
        <dbReference type="Proteomes" id="UP000243605"/>
    </source>
</evidence>
<dbReference type="EMBL" id="FOIT01000001">
    <property type="protein sequence ID" value="SEV83571.1"/>
    <property type="molecule type" value="Genomic_DNA"/>
</dbReference>
<dbReference type="Proteomes" id="UP000243605">
    <property type="component" value="Unassembled WGS sequence"/>
</dbReference>
<dbReference type="PIRSF" id="PIRSF007165">
    <property type="entry name" value="UCP007165"/>
    <property type="match status" value="1"/>
</dbReference>
<dbReference type="InterPro" id="IPR014963">
    <property type="entry name" value="UPF0302_N"/>
</dbReference>
<organism evidence="4 5">
    <name type="scientific">Aliicoccus persicus</name>
    <dbReference type="NCBI Taxonomy" id="930138"/>
    <lineage>
        <taxon>Bacteria</taxon>
        <taxon>Bacillati</taxon>
        <taxon>Bacillota</taxon>
        <taxon>Bacilli</taxon>
        <taxon>Bacillales</taxon>
        <taxon>Staphylococcaceae</taxon>
        <taxon>Aliicoccus</taxon>
    </lineage>
</organism>
<sequence length="156" mass="18766">MRGIKVRRDFLNYVLHHYEFKDRVAVWVINFIKSHPTLIQSVRFVETSGIKKSLRISTKETGRPSLILNKGPLVISDGETIFHELRFNLDELFLLEFNFEYDDDKYLEMMHRERKRLDIVTREDLLRQIDDALDIQDQERFHALTMELKLLEEKSR</sequence>
<dbReference type="Gene3D" id="3.40.1530.30">
    <property type="entry name" value="Uncharacterised family UPF0302, N-terminal domain"/>
    <property type="match status" value="1"/>
</dbReference>
<name>A0A662Z2B1_9STAP</name>
<evidence type="ECO:0000259" key="2">
    <source>
        <dbReference type="Pfam" id="PF08864"/>
    </source>
</evidence>
<feature type="domain" description="UPF0302" evidence="2">
    <location>
        <begin position="8"/>
        <end position="102"/>
    </location>
</feature>
<reference evidence="3" key="3">
    <citation type="submission" date="2021-09" db="EMBL/GenBank/DDBJ databases">
        <authorList>
            <person name="Gilroy R."/>
        </authorList>
    </citation>
    <scope>NUCLEOTIDE SEQUENCE</scope>
    <source>
        <strain evidence="3">6019</strain>
    </source>
</reference>
<dbReference type="OrthoDB" id="2155814at2"/>
<dbReference type="AlphaFoldDB" id="A0A662Z2B1"/>
<accession>A0A662Z2B1</accession>
<proteinExistence type="predicted"/>
<evidence type="ECO:0000313" key="4">
    <source>
        <dbReference type="EMBL" id="SEV83571.1"/>
    </source>
</evidence>
<feature type="domain" description="IDEAL" evidence="1">
    <location>
        <begin position="119"/>
        <end position="148"/>
    </location>
</feature>
<dbReference type="InterPro" id="IPR011188">
    <property type="entry name" value="UPF0302"/>
</dbReference>
<dbReference type="InterPro" id="IPR038091">
    <property type="entry name" value="UPF0302_N_sf"/>
</dbReference>
<dbReference type="InterPro" id="IPR014957">
    <property type="entry name" value="IDEAL_dom"/>
</dbReference>
<protein>
    <submittedName>
        <fullName evidence="3">YpiB family protein</fullName>
    </submittedName>
</protein>
<dbReference type="EMBL" id="DYYI01000045">
    <property type="protein sequence ID" value="HJE19559.1"/>
    <property type="molecule type" value="Genomic_DNA"/>
</dbReference>
<evidence type="ECO:0000313" key="3">
    <source>
        <dbReference type="EMBL" id="HJE19559.1"/>
    </source>
</evidence>
<dbReference type="Pfam" id="PF08864">
    <property type="entry name" value="UPF0302"/>
    <property type="match status" value="1"/>
</dbReference>
<dbReference type="Proteomes" id="UP000763505">
    <property type="component" value="Unassembled WGS sequence"/>
</dbReference>
<gene>
    <name evidence="3" type="ORF">K8V35_04335</name>
    <name evidence="4" type="ORF">SAMN05192557_0353</name>
</gene>
<reference evidence="4 5" key="1">
    <citation type="submission" date="2016-10" db="EMBL/GenBank/DDBJ databases">
        <authorList>
            <person name="Varghese N."/>
            <person name="Submissions S."/>
        </authorList>
    </citation>
    <scope>NUCLEOTIDE SEQUENCE [LARGE SCALE GENOMIC DNA]</scope>
    <source>
        <strain evidence="4 5">IBRC-M10081</strain>
    </source>
</reference>